<evidence type="ECO:0000256" key="3">
    <source>
        <dbReference type="ARBA" id="ARBA00023125"/>
    </source>
</evidence>
<dbReference type="OrthoDB" id="5495633at2"/>
<gene>
    <name evidence="6" type="ORF">EJN92_10315</name>
</gene>
<proteinExistence type="inferred from homology"/>
<dbReference type="Gene3D" id="3.40.190.10">
    <property type="entry name" value="Periplasmic binding protein-like II"/>
    <property type="match status" value="2"/>
</dbReference>
<keyword evidence="2" id="KW-0805">Transcription regulation</keyword>
<dbReference type="InterPro" id="IPR005119">
    <property type="entry name" value="LysR_subst-bd"/>
</dbReference>
<dbReference type="Pfam" id="PF03466">
    <property type="entry name" value="LysR_substrate"/>
    <property type="match status" value="1"/>
</dbReference>
<name>A0A3Q9BUX9_9BURK</name>
<evidence type="ECO:0000313" key="6">
    <source>
        <dbReference type="EMBL" id="AZP14515.1"/>
    </source>
</evidence>
<organism evidence="6 7">
    <name type="scientific">Undibacterium parvum</name>
    <dbReference type="NCBI Taxonomy" id="401471"/>
    <lineage>
        <taxon>Bacteria</taxon>
        <taxon>Pseudomonadati</taxon>
        <taxon>Pseudomonadota</taxon>
        <taxon>Betaproteobacteria</taxon>
        <taxon>Burkholderiales</taxon>
        <taxon>Oxalobacteraceae</taxon>
        <taxon>Undibacterium</taxon>
    </lineage>
</organism>
<evidence type="ECO:0000313" key="7">
    <source>
        <dbReference type="Proteomes" id="UP000275663"/>
    </source>
</evidence>
<dbReference type="InterPro" id="IPR036388">
    <property type="entry name" value="WH-like_DNA-bd_sf"/>
</dbReference>
<dbReference type="InterPro" id="IPR036390">
    <property type="entry name" value="WH_DNA-bd_sf"/>
</dbReference>
<keyword evidence="7" id="KW-1185">Reference proteome</keyword>
<dbReference type="InterPro" id="IPR000847">
    <property type="entry name" value="LysR_HTH_N"/>
</dbReference>
<dbReference type="Proteomes" id="UP000275663">
    <property type="component" value="Chromosome"/>
</dbReference>
<evidence type="ECO:0000256" key="1">
    <source>
        <dbReference type="ARBA" id="ARBA00009437"/>
    </source>
</evidence>
<comment type="similarity">
    <text evidence="1">Belongs to the LysR transcriptional regulatory family.</text>
</comment>
<dbReference type="SUPFAM" id="SSF53850">
    <property type="entry name" value="Periplasmic binding protein-like II"/>
    <property type="match status" value="1"/>
</dbReference>
<dbReference type="KEGG" id="upv:EJN92_10315"/>
<dbReference type="SUPFAM" id="SSF46785">
    <property type="entry name" value="Winged helix' DNA-binding domain"/>
    <property type="match status" value="1"/>
</dbReference>
<dbReference type="GO" id="GO:0003677">
    <property type="term" value="F:DNA binding"/>
    <property type="evidence" value="ECO:0007669"/>
    <property type="project" value="UniProtKB-KW"/>
</dbReference>
<dbReference type="GO" id="GO:0003700">
    <property type="term" value="F:DNA-binding transcription factor activity"/>
    <property type="evidence" value="ECO:0007669"/>
    <property type="project" value="InterPro"/>
</dbReference>
<feature type="domain" description="HTH lysR-type" evidence="5">
    <location>
        <begin position="8"/>
        <end position="65"/>
    </location>
</feature>
<sequence>MHLDLRKLDLNLLLVFNAIYQQKSVTAAANELAMSPSALSHALTRLRLSLGDELFVRLGNQMQATLRAEQIAEPVSQALQQLSASLSLNERFDPISSERCFVFSASDYTAFAILPRVMAALQKSAPKLKIKVVNSSQKLAIADLAAGHIDFALGYDEERLPLPAGIEDFDWLQDEYVVIASQQHSLIRGKLTLAQYLKARHAIVTPWNENRGVIDFVLDGLCLQREVVMQLPTVMVAPFIVAESELLMTIPRHAAETLARAAPITIYPAPFKIPPYTLKIYSHCKYARTEAHLWLRKELMRLVPSG</sequence>
<dbReference type="Pfam" id="PF00126">
    <property type="entry name" value="HTH_1"/>
    <property type="match status" value="1"/>
</dbReference>
<reference evidence="6 7" key="1">
    <citation type="journal article" date="2011" name="Int. J. Syst. Evol. Microbiol.">
        <title>Description of Undibacterium oligocarboniphilum sp. nov., isolated from purified water, and Undibacterium pigrum strain CCUG 49012 as the type strain of Undibacterium parvum sp. nov., and emended descriptions of the genus Undibacterium and the species Undibacterium pigrum.</title>
        <authorList>
            <person name="Eder W."/>
            <person name="Wanner G."/>
            <person name="Ludwig W."/>
            <person name="Busse H.J."/>
            <person name="Ziemke-Kageler F."/>
            <person name="Lang E."/>
        </authorList>
    </citation>
    <scope>NUCLEOTIDE SEQUENCE [LARGE SCALE GENOMIC DNA]</scope>
    <source>
        <strain evidence="6 7">DSM 23061</strain>
    </source>
</reference>
<dbReference type="PANTHER" id="PTHR30118">
    <property type="entry name" value="HTH-TYPE TRANSCRIPTIONAL REGULATOR LEUO-RELATED"/>
    <property type="match status" value="1"/>
</dbReference>
<keyword evidence="4" id="KW-0804">Transcription</keyword>
<dbReference type="PROSITE" id="PS50931">
    <property type="entry name" value="HTH_LYSR"/>
    <property type="match status" value="1"/>
</dbReference>
<dbReference type="Gene3D" id="1.10.10.10">
    <property type="entry name" value="Winged helix-like DNA-binding domain superfamily/Winged helix DNA-binding domain"/>
    <property type="match status" value="1"/>
</dbReference>
<keyword evidence="3" id="KW-0238">DNA-binding</keyword>
<dbReference type="InterPro" id="IPR050389">
    <property type="entry name" value="LysR-type_TF"/>
</dbReference>
<dbReference type="AlphaFoldDB" id="A0A3Q9BUX9"/>
<dbReference type="PANTHER" id="PTHR30118:SF15">
    <property type="entry name" value="TRANSCRIPTIONAL REGULATORY PROTEIN"/>
    <property type="match status" value="1"/>
</dbReference>
<evidence type="ECO:0000259" key="5">
    <source>
        <dbReference type="PROSITE" id="PS50931"/>
    </source>
</evidence>
<dbReference type="EMBL" id="CP034464">
    <property type="protein sequence ID" value="AZP14515.1"/>
    <property type="molecule type" value="Genomic_DNA"/>
</dbReference>
<accession>A0A3Q9BUX9</accession>
<evidence type="ECO:0000256" key="2">
    <source>
        <dbReference type="ARBA" id="ARBA00023015"/>
    </source>
</evidence>
<evidence type="ECO:0000256" key="4">
    <source>
        <dbReference type="ARBA" id="ARBA00023163"/>
    </source>
</evidence>
<protein>
    <submittedName>
        <fullName evidence="6">LysR family transcriptional regulator</fullName>
    </submittedName>
</protein>